<dbReference type="Pfam" id="PF03101">
    <property type="entry name" value="FAR1"/>
    <property type="match status" value="1"/>
</dbReference>
<name>A0A6L2JS68_TANCI</name>
<dbReference type="AlphaFoldDB" id="A0A6L2JS68"/>
<protein>
    <recommendedName>
        <fullName evidence="1">FAR1 domain-containing protein</fullName>
    </recommendedName>
</protein>
<accession>A0A6L2JS68</accession>
<reference evidence="2" key="1">
    <citation type="journal article" date="2019" name="Sci. Rep.">
        <title>Draft genome of Tanacetum cinerariifolium, the natural source of mosquito coil.</title>
        <authorList>
            <person name="Yamashiro T."/>
            <person name="Shiraishi A."/>
            <person name="Satake H."/>
            <person name="Nakayama K."/>
        </authorList>
    </citation>
    <scope>NUCLEOTIDE SEQUENCE</scope>
</reference>
<proteinExistence type="predicted"/>
<dbReference type="PANTHER" id="PTHR47718:SF7">
    <property type="entry name" value="PROTEIN FAR1-RELATED SEQUENCE"/>
    <property type="match status" value="1"/>
</dbReference>
<feature type="domain" description="FAR1" evidence="1">
    <location>
        <begin position="135"/>
        <end position="207"/>
    </location>
</feature>
<comment type="caution">
    <text evidence="2">The sequence shown here is derived from an EMBL/GenBank/DDBJ whole genome shotgun (WGS) entry which is preliminary data.</text>
</comment>
<evidence type="ECO:0000313" key="2">
    <source>
        <dbReference type="EMBL" id="GEU39620.1"/>
    </source>
</evidence>
<dbReference type="PANTHER" id="PTHR47718">
    <property type="entry name" value="OS01G0519700 PROTEIN"/>
    <property type="match status" value="1"/>
</dbReference>
<evidence type="ECO:0000259" key="1">
    <source>
        <dbReference type="Pfam" id="PF03101"/>
    </source>
</evidence>
<dbReference type="EMBL" id="BKCJ010001198">
    <property type="protein sequence ID" value="GEU39620.1"/>
    <property type="molecule type" value="Genomic_DNA"/>
</dbReference>
<organism evidence="2">
    <name type="scientific">Tanacetum cinerariifolium</name>
    <name type="common">Dalmatian daisy</name>
    <name type="synonym">Chrysanthemum cinerariifolium</name>
    <dbReference type="NCBI Taxonomy" id="118510"/>
    <lineage>
        <taxon>Eukaryota</taxon>
        <taxon>Viridiplantae</taxon>
        <taxon>Streptophyta</taxon>
        <taxon>Embryophyta</taxon>
        <taxon>Tracheophyta</taxon>
        <taxon>Spermatophyta</taxon>
        <taxon>Magnoliopsida</taxon>
        <taxon>eudicotyledons</taxon>
        <taxon>Gunneridae</taxon>
        <taxon>Pentapetalae</taxon>
        <taxon>asterids</taxon>
        <taxon>campanulids</taxon>
        <taxon>Asterales</taxon>
        <taxon>Asteraceae</taxon>
        <taxon>Asteroideae</taxon>
        <taxon>Anthemideae</taxon>
        <taxon>Anthemidinae</taxon>
        <taxon>Tanacetum</taxon>
    </lineage>
</organism>
<dbReference type="InterPro" id="IPR004330">
    <property type="entry name" value="FAR1_DNA_bnd_dom"/>
</dbReference>
<gene>
    <name evidence="2" type="ORF">Tci_011598</name>
</gene>
<sequence>MRIGAGSGEHLALMERPNKISIEDRGGFRGGSLIGFRDGGGRAGCSSGKRVGCVRVIFRSGGWVPGRVTRRVAGWVLLQDSCNLMEIEVQSKCEPLVAHQIEEIDTKGYLIDHDNSEYESDNKNDDDIDVGLEKDECNDVTNEAYGRKFVCNKEGFKDLKGKGPDGGDKKWCMDLRTRCEAFLRINISKDRKWFVKEFKNAHNHELTITPTKVMKYRSHRKFHRSMACKSLMSELSHSGLKPCHIKKVVNSMKNPLEPDVTSKQCVDVISEERKQYKGNDTA</sequence>